<dbReference type="Gene3D" id="3.10.310.70">
    <property type="match status" value="1"/>
</dbReference>
<evidence type="ECO:0000313" key="4">
    <source>
        <dbReference type="Proteomes" id="UP000092583"/>
    </source>
</evidence>
<name>A0A1B9IZ65_9TREE</name>
<dbReference type="OrthoDB" id="3501663at2759"/>
<reference evidence="3 4" key="1">
    <citation type="submission" date="2013-07" db="EMBL/GenBank/DDBJ databases">
        <title>The Genome Sequence of Kwoniella mangroviensis CBS10435.</title>
        <authorList>
            <consortium name="The Broad Institute Genome Sequencing Platform"/>
            <person name="Cuomo C."/>
            <person name="Litvintseva A."/>
            <person name="Chen Y."/>
            <person name="Heitman J."/>
            <person name="Sun S."/>
            <person name="Springer D."/>
            <person name="Dromer F."/>
            <person name="Young S.K."/>
            <person name="Zeng Q."/>
            <person name="Gargeya S."/>
            <person name="Fitzgerald M."/>
            <person name="Abouelleil A."/>
            <person name="Alvarado L."/>
            <person name="Berlin A.M."/>
            <person name="Chapman S.B."/>
            <person name="Dewar J."/>
            <person name="Goldberg J."/>
            <person name="Griggs A."/>
            <person name="Gujja S."/>
            <person name="Hansen M."/>
            <person name="Howarth C."/>
            <person name="Imamovic A."/>
            <person name="Larimer J."/>
            <person name="McCowan C."/>
            <person name="Murphy C."/>
            <person name="Pearson M."/>
            <person name="Priest M."/>
            <person name="Roberts A."/>
            <person name="Saif S."/>
            <person name="Shea T."/>
            <person name="Sykes S."/>
            <person name="Wortman J."/>
            <person name="Nusbaum C."/>
            <person name="Birren B."/>
        </authorList>
    </citation>
    <scope>NUCLEOTIDE SEQUENCE [LARGE SCALE GENOMIC DNA]</scope>
    <source>
        <strain evidence="3 4">CBS 10435</strain>
    </source>
</reference>
<protein>
    <recommendedName>
        <fullName evidence="2">Amidohydrolase 3 domain-containing protein</fullName>
    </recommendedName>
</protein>
<evidence type="ECO:0000313" key="3">
    <source>
        <dbReference type="EMBL" id="OCF60831.1"/>
    </source>
</evidence>
<evidence type="ECO:0000256" key="1">
    <source>
        <dbReference type="SAM" id="MobiDB-lite"/>
    </source>
</evidence>
<feature type="domain" description="Amidohydrolase 3" evidence="2">
    <location>
        <begin position="97"/>
        <end position="546"/>
    </location>
</feature>
<dbReference type="SUPFAM" id="SSF51338">
    <property type="entry name" value="Composite domain of metallo-dependent hydrolases"/>
    <property type="match status" value="1"/>
</dbReference>
<dbReference type="Gene3D" id="2.30.40.10">
    <property type="entry name" value="Urease, subunit C, domain 1"/>
    <property type="match status" value="1"/>
</dbReference>
<dbReference type="InterPro" id="IPR011059">
    <property type="entry name" value="Metal-dep_hydrolase_composite"/>
</dbReference>
<accession>A0A1B9IZ65</accession>
<reference evidence="4" key="2">
    <citation type="submission" date="2013-12" db="EMBL/GenBank/DDBJ databases">
        <title>Evolution of pathogenesis and genome organization in the Tremellales.</title>
        <authorList>
            <person name="Cuomo C."/>
            <person name="Litvintseva A."/>
            <person name="Heitman J."/>
            <person name="Chen Y."/>
            <person name="Sun S."/>
            <person name="Springer D."/>
            <person name="Dromer F."/>
            <person name="Young S."/>
            <person name="Zeng Q."/>
            <person name="Chapman S."/>
            <person name="Gujja S."/>
            <person name="Saif S."/>
            <person name="Birren B."/>
        </authorList>
    </citation>
    <scope>NUCLEOTIDE SEQUENCE [LARGE SCALE GENOMIC DNA]</scope>
    <source>
        <strain evidence="4">CBS 10435</strain>
    </source>
</reference>
<dbReference type="InterPro" id="IPR032466">
    <property type="entry name" value="Metal_Hydrolase"/>
</dbReference>
<dbReference type="AlphaFoldDB" id="A0A1B9IZ65"/>
<organism evidence="3 4">
    <name type="scientific">Kwoniella mangroviensis CBS 10435</name>
    <dbReference type="NCBI Taxonomy" id="1331196"/>
    <lineage>
        <taxon>Eukaryota</taxon>
        <taxon>Fungi</taxon>
        <taxon>Dikarya</taxon>
        <taxon>Basidiomycota</taxon>
        <taxon>Agaricomycotina</taxon>
        <taxon>Tremellomycetes</taxon>
        <taxon>Tremellales</taxon>
        <taxon>Cryptococcaceae</taxon>
        <taxon>Kwoniella</taxon>
    </lineage>
</organism>
<dbReference type="PANTHER" id="PTHR22642:SF2">
    <property type="entry name" value="PROTEIN LONG AFTER FAR-RED 3"/>
    <property type="match status" value="1"/>
</dbReference>
<keyword evidence="4" id="KW-1185">Reference proteome</keyword>
<dbReference type="PANTHER" id="PTHR22642">
    <property type="entry name" value="IMIDAZOLONEPROPIONASE"/>
    <property type="match status" value="1"/>
</dbReference>
<dbReference type="STRING" id="1331196.A0A1B9IZ65"/>
<feature type="region of interest" description="Disordered" evidence="1">
    <location>
        <begin position="9"/>
        <end position="38"/>
    </location>
</feature>
<dbReference type="GO" id="GO:0016810">
    <property type="term" value="F:hydrolase activity, acting on carbon-nitrogen (but not peptide) bonds"/>
    <property type="evidence" value="ECO:0007669"/>
    <property type="project" value="InterPro"/>
</dbReference>
<dbReference type="InterPro" id="IPR013108">
    <property type="entry name" value="Amidohydro_3"/>
</dbReference>
<proteinExistence type="predicted"/>
<dbReference type="SUPFAM" id="SSF51556">
    <property type="entry name" value="Metallo-dependent hydrolases"/>
    <property type="match status" value="1"/>
</dbReference>
<dbReference type="Proteomes" id="UP000092583">
    <property type="component" value="Unassembled WGS sequence"/>
</dbReference>
<sequence>MISCLRGIIGSSSSSKDGSSNQSPNGSESTLVNEKSEKVSMITSTRTSISSATLYTDVHLVGSEKEGLSSVLVQDGQVKWIAAADEKKELPENVDRINLNGQWLGPSMIDWHVHSKLAAQSEHRVHLNSVKSAEGVFARMREALSDPKYDREDLIGVDMRNGYWPDNDQMNRINLDEKVSSTRPIFLFYNGYHSVVCNSIGLTKYGEKAAGSGILKEHAAWPLTHQLGKVDDEVMDGWIDSWAKDAASLGVTEIVDLEIDFNIRDWRRRAQNGFNTLRINLGVYENHFEDAIRQGYKTGDIVDEDGLRLIKIGPFKMVTDGGLGSQTACCHDPYPNTTDYGMMNDSPEKIKLWTRKATEHGFRLAIHAIGDQANTYCLNTMASNPIPPLEGSTIEHAQLLVLDEIPIFTKLGLIASVQPVHLVDDRETCLKYWPGREHRAWALKSLADAGVRMKFGSDNPIAELNPWEAMAVAISRKRKGGLPLSEEQAVGIHTAWVSSTSNGRASIQAGDRADFVIIDKDPLKCDADGLRSISVQGTVLGGRWTYRK</sequence>
<gene>
    <name evidence="3" type="ORF">L486_00471</name>
</gene>
<feature type="compositionally biased region" description="Polar residues" evidence="1">
    <location>
        <begin position="24"/>
        <end position="33"/>
    </location>
</feature>
<evidence type="ECO:0000259" key="2">
    <source>
        <dbReference type="Pfam" id="PF07969"/>
    </source>
</evidence>
<dbReference type="EMBL" id="KI669459">
    <property type="protein sequence ID" value="OCF60831.1"/>
    <property type="molecule type" value="Genomic_DNA"/>
</dbReference>
<dbReference type="Pfam" id="PF07969">
    <property type="entry name" value="Amidohydro_3"/>
    <property type="match status" value="1"/>
</dbReference>
<feature type="compositionally biased region" description="Low complexity" evidence="1">
    <location>
        <begin position="9"/>
        <end position="23"/>
    </location>
</feature>
<dbReference type="Gene3D" id="3.20.20.140">
    <property type="entry name" value="Metal-dependent hydrolases"/>
    <property type="match status" value="1"/>
</dbReference>